<reference evidence="7" key="1">
    <citation type="journal article" date="2016" name="Nature">
        <title>The genome of the seagrass Zostera marina reveals angiosperm adaptation to the sea.</title>
        <authorList>
            <person name="Olsen J.L."/>
            <person name="Rouze P."/>
            <person name="Verhelst B."/>
            <person name="Lin Y.-C."/>
            <person name="Bayer T."/>
            <person name="Collen J."/>
            <person name="Dattolo E."/>
            <person name="De Paoli E."/>
            <person name="Dittami S."/>
            <person name="Maumus F."/>
            <person name="Michel G."/>
            <person name="Kersting A."/>
            <person name="Lauritano C."/>
            <person name="Lohaus R."/>
            <person name="Toepel M."/>
            <person name="Tonon T."/>
            <person name="Vanneste K."/>
            <person name="Amirebrahimi M."/>
            <person name="Brakel J."/>
            <person name="Bostroem C."/>
            <person name="Chovatia M."/>
            <person name="Grimwood J."/>
            <person name="Jenkins J.W."/>
            <person name="Jueterbock A."/>
            <person name="Mraz A."/>
            <person name="Stam W.T."/>
            <person name="Tice H."/>
            <person name="Bornberg-Bauer E."/>
            <person name="Green P.J."/>
            <person name="Pearson G.A."/>
            <person name="Procaccini G."/>
            <person name="Duarte C.M."/>
            <person name="Schmutz J."/>
            <person name="Reusch T.B.H."/>
            <person name="Van de Peer Y."/>
        </authorList>
    </citation>
    <scope>NUCLEOTIDE SEQUENCE [LARGE SCALE GENOMIC DNA]</scope>
    <source>
        <strain evidence="7">cv. Finnish</strain>
    </source>
</reference>
<evidence type="ECO:0000313" key="6">
    <source>
        <dbReference type="EMBL" id="KMZ72829.1"/>
    </source>
</evidence>
<dbReference type="InterPro" id="IPR012337">
    <property type="entry name" value="RNaseH-like_sf"/>
</dbReference>
<feature type="domain" description="YqgF/RNase H-like" evidence="5">
    <location>
        <begin position="21"/>
        <end position="122"/>
    </location>
</feature>
<name>A0A0K9PV52_ZOSMR</name>
<keyword evidence="4" id="KW-0378">Hydrolase</keyword>
<dbReference type="STRING" id="29655.A0A0K9PV52"/>
<dbReference type="InterPro" id="IPR037027">
    <property type="entry name" value="YqgF/RNaseH-like_dom_sf"/>
</dbReference>
<keyword evidence="1" id="KW-0963">Cytoplasm</keyword>
<dbReference type="HAMAP" id="MF_00651">
    <property type="entry name" value="Nuclease_YqgF"/>
    <property type="match status" value="1"/>
</dbReference>
<keyword evidence="2" id="KW-0690">Ribosome biogenesis</keyword>
<dbReference type="Pfam" id="PF03652">
    <property type="entry name" value="RuvX"/>
    <property type="match status" value="1"/>
</dbReference>
<evidence type="ECO:0000259" key="5">
    <source>
        <dbReference type="SMART" id="SM00732"/>
    </source>
</evidence>
<evidence type="ECO:0000256" key="1">
    <source>
        <dbReference type="ARBA" id="ARBA00022490"/>
    </source>
</evidence>
<dbReference type="GO" id="GO:0000967">
    <property type="term" value="P:rRNA 5'-end processing"/>
    <property type="evidence" value="ECO:0000318"/>
    <property type="project" value="GO_Central"/>
</dbReference>
<dbReference type="SMART" id="SM00732">
    <property type="entry name" value="YqgFc"/>
    <property type="match status" value="1"/>
</dbReference>
<keyword evidence="7" id="KW-1185">Reference proteome</keyword>
<dbReference type="OMA" id="DFMIDMG"/>
<keyword evidence="3" id="KW-0540">Nuclease</keyword>
<dbReference type="InterPro" id="IPR005227">
    <property type="entry name" value="YqgF"/>
</dbReference>
<dbReference type="GO" id="GO:0016787">
    <property type="term" value="F:hydrolase activity"/>
    <property type="evidence" value="ECO:0007669"/>
    <property type="project" value="UniProtKB-KW"/>
</dbReference>
<organism evidence="6 7">
    <name type="scientific">Zostera marina</name>
    <name type="common">Eelgrass</name>
    <dbReference type="NCBI Taxonomy" id="29655"/>
    <lineage>
        <taxon>Eukaryota</taxon>
        <taxon>Viridiplantae</taxon>
        <taxon>Streptophyta</taxon>
        <taxon>Embryophyta</taxon>
        <taxon>Tracheophyta</taxon>
        <taxon>Spermatophyta</taxon>
        <taxon>Magnoliopsida</taxon>
        <taxon>Liliopsida</taxon>
        <taxon>Zosteraceae</taxon>
        <taxon>Zostera</taxon>
    </lineage>
</organism>
<evidence type="ECO:0000313" key="7">
    <source>
        <dbReference type="Proteomes" id="UP000036987"/>
    </source>
</evidence>
<comment type="caution">
    <text evidence="6">The sequence shown here is derived from an EMBL/GenBank/DDBJ whole genome shotgun (WGS) entry which is preliminary data.</text>
</comment>
<evidence type="ECO:0000256" key="3">
    <source>
        <dbReference type="ARBA" id="ARBA00022722"/>
    </source>
</evidence>
<protein>
    <submittedName>
        <fullName evidence="6">Holliday junction resolvase</fullName>
    </submittedName>
</protein>
<dbReference type="FunFam" id="3.30.420.140:FF:000009">
    <property type="entry name" value="Holliday junction resolvase"/>
    <property type="match status" value="1"/>
</dbReference>
<accession>A0A0K9PV52</accession>
<dbReference type="GO" id="GO:0004518">
    <property type="term" value="F:nuclease activity"/>
    <property type="evidence" value="ECO:0007669"/>
    <property type="project" value="UniProtKB-KW"/>
</dbReference>
<dbReference type="SUPFAM" id="SSF53098">
    <property type="entry name" value="Ribonuclease H-like"/>
    <property type="match status" value="1"/>
</dbReference>
<dbReference type="PANTHER" id="PTHR33317:SF4">
    <property type="entry name" value="POLYNUCLEOTIDYL TRANSFERASE, RIBONUCLEASE H-LIKE SUPERFAMILY PROTEIN"/>
    <property type="match status" value="1"/>
</dbReference>
<dbReference type="Proteomes" id="UP000036987">
    <property type="component" value="Unassembled WGS sequence"/>
</dbReference>
<evidence type="ECO:0000256" key="4">
    <source>
        <dbReference type="ARBA" id="ARBA00022801"/>
    </source>
</evidence>
<dbReference type="OrthoDB" id="430851at2759"/>
<gene>
    <name evidence="6" type="ORF">ZOSMA_15G01690</name>
</gene>
<dbReference type="EMBL" id="LFYR01000620">
    <property type="protein sequence ID" value="KMZ72829.1"/>
    <property type="molecule type" value="Genomic_DNA"/>
</dbReference>
<proteinExistence type="inferred from homology"/>
<dbReference type="InterPro" id="IPR006641">
    <property type="entry name" value="YqgF/RNaseH-like_dom"/>
</dbReference>
<dbReference type="Gene3D" id="3.30.420.140">
    <property type="entry name" value="YqgF/RNase H-like domain"/>
    <property type="match status" value="1"/>
</dbReference>
<dbReference type="PANTHER" id="PTHR33317">
    <property type="entry name" value="POLYNUCLEOTIDYL TRANSFERASE, RIBONUCLEASE H-LIKE SUPERFAMILY PROTEIN"/>
    <property type="match status" value="1"/>
</dbReference>
<evidence type="ECO:0000256" key="2">
    <source>
        <dbReference type="ARBA" id="ARBA00022517"/>
    </source>
</evidence>
<dbReference type="CDD" id="cd16964">
    <property type="entry name" value="YqgF"/>
    <property type="match status" value="1"/>
</dbReference>
<dbReference type="NCBIfam" id="TIGR00250">
    <property type="entry name" value="RNAse_H_YqgF"/>
    <property type="match status" value="1"/>
</dbReference>
<dbReference type="AlphaFoldDB" id="A0A0K9PV52"/>
<sequence>MAVLFLPNALRRKNNPNFRGGFSLGVDLGDARTGVAIGKGFSSPRPHSVLEFKGQKLEMRIVEIAEREEIDEFIIGLPRSFDGKETAQSNKVRSIAGRLAIRAAERGWPVYLQDENGTSIDALDFMINIGIKKQGRQRQIDAYSAMMVLERYFSSNGDGAQLVLPKQPELQQKLQKKILRDEDILEEDFFN</sequence>